<evidence type="ECO:0000256" key="4">
    <source>
        <dbReference type="SAM" id="MobiDB-lite"/>
    </source>
</evidence>
<keyword evidence="6" id="KW-1185">Reference proteome</keyword>
<evidence type="ECO:0000256" key="1">
    <source>
        <dbReference type="ARBA" id="ARBA00004123"/>
    </source>
</evidence>
<dbReference type="AlphaFoldDB" id="A0A0A8L9Z8"/>
<dbReference type="InterPro" id="IPR052416">
    <property type="entry name" value="GTF3C_component"/>
</dbReference>
<accession>A0A0A8L9Z8</accession>
<dbReference type="Proteomes" id="UP000031516">
    <property type="component" value="Unassembled WGS sequence"/>
</dbReference>
<dbReference type="GO" id="GO:0005634">
    <property type="term" value="C:nucleus"/>
    <property type="evidence" value="ECO:0007669"/>
    <property type="project" value="UniProtKB-SubCell"/>
</dbReference>
<evidence type="ECO:0000313" key="6">
    <source>
        <dbReference type="Proteomes" id="UP000031516"/>
    </source>
</evidence>
<dbReference type="SUPFAM" id="SSF50978">
    <property type="entry name" value="WD40 repeat-like"/>
    <property type="match status" value="1"/>
</dbReference>
<dbReference type="OrthoDB" id="4703at2759"/>
<comment type="subcellular location">
    <subcellularLocation>
        <location evidence="1">Nucleus</location>
    </subcellularLocation>
</comment>
<reference evidence="5 6" key="1">
    <citation type="submission" date="2014-03" db="EMBL/GenBank/DDBJ databases">
        <title>The genome of Kluyveromyces dobzhanskii.</title>
        <authorList>
            <person name="Nystedt B."/>
            <person name="Astrom S."/>
        </authorList>
    </citation>
    <scope>NUCLEOTIDE SEQUENCE [LARGE SCALE GENOMIC DNA]</scope>
    <source>
        <strain evidence="5 6">CBS 2104</strain>
    </source>
</reference>
<dbReference type="EMBL" id="CCBQ010000042">
    <property type="protein sequence ID" value="CDO95062.1"/>
    <property type="molecule type" value="Genomic_DNA"/>
</dbReference>
<dbReference type="GO" id="GO:0000127">
    <property type="term" value="C:transcription factor TFIIIC complex"/>
    <property type="evidence" value="ECO:0007669"/>
    <property type="project" value="TreeGrafter"/>
</dbReference>
<sequence length="601" mass="67157">MAAIRLTRASRSTKTKPVVTEDSNIIEDLKSGQTNLELNPVIEVPNDKDDSIDIVEIDHPSDNKPTKRRGRPKGSKNGAAAKKSKPVKIKAASPPKIDKNKIVRVSKHLTSVKDKLVRIYGENKDKLLGLAVQKEKFETAVFDFDESQLTKFELPFESIASCIELANFSTVSISQNELNEIVPLDKEEIKFDIGSNHFSALTDETVDLPVFNFGVRQGLVFNTGGFISDMAWTKIPDSDTQYLAVSVSNDRDAADPDLRLSGKPVPHPAVIKIYEMNTATGKAVLFYQLAHDCGVSWDLKWHPGFIGDSIHIGLLAGVFQDGTIKFLSVKKAFSGQIHHLQSPAFSIDGLESDITSFDFRSSNEIVCGFQNGYYGEFSLSDNKYYTYKQIFESYVISTVVLRSNFENTLVCMSSIDGNCCLFDPKDIRLTKCFATRTRGSNTLPLIYVPQLYTVVRTDSLSSIKAFTPRAIFVDHNICQHDNTVVSIGSSSLHPMLLSGSSDGAVVLNNLVRRMLQGLKNNTDIYRYIRLWKWDYNESSGHYRLNPQYKVFKFSNTETSNVKLDYPGINIQSVKWIEDSKCGKYYSFANAAGFVVIEKLGK</sequence>
<evidence type="ECO:0000256" key="2">
    <source>
        <dbReference type="ARBA" id="ARBA00023163"/>
    </source>
</evidence>
<evidence type="ECO:0000256" key="3">
    <source>
        <dbReference type="ARBA" id="ARBA00023242"/>
    </source>
</evidence>
<dbReference type="PANTHER" id="PTHR15052">
    <property type="entry name" value="RNA POLYMERASE III TRANSCRIPTION INITIATION FACTOR COMPLEX SUBUNIT"/>
    <property type="match status" value="1"/>
</dbReference>
<evidence type="ECO:0000313" key="5">
    <source>
        <dbReference type="EMBL" id="CDO95062.1"/>
    </source>
</evidence>
<protein>
    <submittedName>
        <fullName evidence="5">WGS project CCBQ000000000 data, contig 00011</fullName>
    </submittedName>
</protein>
<feature type="compositionally biased region" description="Basic and acidic residues" evidence="4">
    <location>
        <begin position="45"/>
        <end position="65"/>
    </location>
</feature>
<comment type="caution">
    <text evidence="5">The sequence shown here is derived from an EMBL/GenBank/DDBJ whole genome shotgun (WGS) entry which is preliminary data.</text>
</comment>
<proteinExistence type="predicted"/>
<keyword evidence="2" id="KW-0804">Transcription</keyword>
<dbReference type="PANTHER" id="PTHR15052:SF2">
    <property type="entry name" value="GENERAL TRANSCRIPTION FACTOR 3C POLYPEPTIDE 2"/>
    <property type="match status" value="1"/>
</dbReference>
<gene>
    <name evidence="5" type="ORF">KLDO_g3310</name>
</gene>
<keyword evidence="3" id="KW-0539">Nucleus</keyword>
<name>A0A0A8L9Z8_9SACH</name>
<dbReference type="Gene3D" id="2.130.10.10">
    <property type="entry name" value="YVTN repeat-like/Quinoprotein amine dehydrogenase"/>
    <property type="match status" value="1"/>
</dbReference>
<dbReference type="InterPro" id="IPR015943">
    <property type="entry name" value="WD40/YVTN_repeat-like_dom_sf"/>
</dbReference>
<feature type="region of interest" description="Disordered" evidence="4">
    <location>
        <begin position="37"/>
        <end position="91"/>
    </location>
</feature>
<dbReference type="InterPro" id="IPR036322">
    <property type="entry name" value="WD40_repeat_dom_sf"/>
</dbReference>
<dbReference type="GO" id="GO:0006383">
    <property type="term" value="P:transcription by RNA polymerase III"/>
    <property type="evidence" value="ECO:0007669"/>
    <property type="project" value="TreeGrafter"/>
</dbReference>
<organism evidence="5 6">
    <name type="scientific">Kluyveromyces dobzhanskii CBS 2104</name>
    <dbReference type="NCBI Taxonomy" id="1427455"/>
    <lineage>
        <taxon>Eukaryota</taxon>
        <taxon>Fungi</taxon>
        <taxon>Dikarya</taxon>
        <taxon>Ascomycota</taxon>
        <taxon>Saccharomycotina</taxon>
        <taxon>Saccharomycetes</taxon>
        <taxon>Saccharomycetales</taxon>
        <taxon>Saccharomycetaceae</taxon>
        <taxon>Kluyveromyces</taxon>
    </lineage>
</organism>